<feature type="non-terminal residue" evidence="2">
    <location>
        <position position="1"/>
    </location>
</feature>
<organism evidence="2 3">
    <name type="scientific">Dictyostelium discoideum</name>
    <name type="common">Social amoeba</name>
    <dbReference type="NCBI Taxonomy" id="44689"/>
    <lineage>
        <taxon>Eukaryota</taxon>
        <taxon>Amoebozoa</taxon>
        <taxon>Evosea</taxon>
        <taxon>Eumycetozoa</taxon>
        <taxon>Dictyostelia</taxon>
        <taxon>Dictyosteliales</taxon>
        <taxon>Dictyosteliaceae</taxon>
        <taxon>Dictyostelium</taxon>
    </lineage>
</organism>
<keyword evidence="3" id="KW-1185">Reference proteome</keyword>
<evidence type="ECO:0000313" key="2">
    <source>
        <dbReference type="EMBL" id="EAL60567.1"/>
    </source>
</evidence>
<dbReference type="KEGG" id="ddi:DDB_G0293780"/>
<dbReference type="PaxDb" id="44689-DDB0219787"/>
<evidence type="ECO:0000256" key="1">
    <source>
        <dbReference type="SAM" id="Phobius"/>
    </source>
</evidence>
<keyword evidence="1" id="KW-1133">Transmembrane helix</keyword>
<comment type="caution">
    <text evidence="2">The sequence shown here is derived from an EMBL/GenBank/DDBJ whole genome shotgun (WGS) entry which is preliminary data.</text>
</comment>
<keyword evidence="1" id="KW-0472">Membrane</keyword>
<sequence>NSTNASSIWSGSDVMMLPYWIDSIFASFDLLFSIADRYLLAMHCSSRCLNFAAFSNSICFARRVCLSLLY</sequence>
<evidence type="ECO:0000313" key="3">
    <source>
        <dbReference type="Proteomes" id="UP000002195"/>
    </source>
</evidence>
<accession>Q54BA9</accession>
<dbReference type="HOGENOM" id="CLU_2765746_0_0_1"/>
<gene>
    <name evidence="2" type="ORF">DDB_G0293780</name>
</gene>
<dbReference type="Proteomes" id="UP000002195">
    <property type="component" value="Unassembled WGS sequence"/>
</dbReference>
<dbReference type="GeneID" id="8629417"/>
<dbReference type="AlphaFoldDB" id="Q54BA9"/>
<keyword evidence="1" id="KW-0812">Transmembrane</keyword>
<dbReference type="VEuPathDB" id="AmoebaDB:DDB_G0293780"/>
<protein>
    <submittedName>
        <fullName evidence="2">Uncharacterized protein</fullName>
    </submittedName>
</protein>
<dbReference type="EMBL" id="AAFI02000219">
    <property type="protein sequence ID" value="EAL60567.1"/>
    <property type="molecule type" value="Genomic_DNA"/>
</dbReference>
<proteinExistence type="predicted"/>
<reference evidence="2 3" key="1">
    <citation type="journal article" date="2005" name="Nature">
        <title>The genome of the social amoeba Dictyostelium discoideum.</title>
        <authorList>
            <consortium name="The Dictyostelium discoideum Sequencing Consortium"/>
            <person name="Eichinger L."/>
            <person name="Pachebat J.A."/>
            <person name="Glockner G."/>
            <person name="Rajandream M.A."/>
            <person name="Sucgang R."/>
            <person name="Berriman M."/>
            <person name="Song J."/>
            <person name="Olsen R."/>
            <person name="Szafranski K."/>
            <person name="Xu Q."/>
            <person name="Tunggal B."/>
            <person name="Kummerfeld S."/>
            <person name="Madera M."/>
            <person name="Konfortov B.A."/>
            <person name="Rivero F."/>
            <person name="Bankier A.T."/>
            <person name="Lehmann R."/>
            <person name="Hamlin N."/>
            <person name="Davies R."/>
            <person name="Gaudet P."/>
            <person name="Fey P."/>
            <person name="Pilcher K."/>
            <person name="Chen G."/>
            <person name="Saunders D."/>
            <person name="Sodergren E."/>
            <person name="Davis P."/>
            <person name="Kerhornou A."/>
            <person name="Nie X."/>
            <person name="Hall N."/>
            <person name="Anjard C."/>
            <person name="Hemphill L."/>
            <person name="Bason N."/>
            <person name="Farbrother P."/>
            <person name="Desany B."/>
            <person name="Just E."/>
            <person name="Morio T."/>
            <person name="Rost R."/>
            <person name="Churcher C."/>
            <person name="Cooper J."/>
            <person name="Haydock S."/>
            <person name="van Driessche N."/>
            <person name="Cronin A."/>
            <person name="Goodhead I."/>
            <person name="Muzny D."/>
            <person name="Mourier T."/>
            <person name="Pain A."/>
            <person name="Lu M."/>
            <person name="Harper D."/>
            <person name="Lindsay R."/>
            <person name="Hauser H."/>
            <person name="James K."/>
            <person name="Quiles M."/>
            <person name="Madan Babu M."/>
            <person name="Saito T."/>
            <person name="Buchrieser C."/>
            <person name="Wardroper A."/>
            <person name="Felder M."/>
            <person name="Thangavelu M."/>
            <person name="Johnson D."/>
            <person name="Knights A."/>
            <person name="Loulseged H."/>
            <person name="Mungall K."/>
            <person name="Oliver K."/>
            <person name="Price C."/>
            <person name="Quail M.A."/>
            <person name="Urushihara H."/>
            <person name="Hernandez J."/>
            <person name="Rabbinowitsch E."/>
            <person name="Steffen D."/>
            <person name="Sanders M."/>
            <person name="Ma J."/>
            <person name="Kohara Y."/>
            <person name="Sharp S."/>
            <person name="Simmonds M."/>
            <person name="Spiegler S."/>
            <person name="Tivey A."/>
            <person name="Sugano S."/>
            <person name="White B."/>
            <person name="Walker D."/>
            <person name="Woodward J."/>
            <person name="Winckler T."/>
            <person name="Tanaka Y."/>
            <person name="Shaulsky G."/>
            <person name="Schleicher M."/>
            <person name="Weinstock G."/>
            <person name="Rosenthal A."/>
            <person name="Cox E.C."/>
            <person name="Chisholm R.L."/>
            <person name="Gibbs R."/>
            <person name="Loomis W.F."/>
            <person name="Platzer M."/>
            <person name="Kay R.R."/>
            <person name="Williams J."/>
            <person name="Dear P.H."/>
            <person name="Noegel A.A."/>
            <person name="Barrell B."/>
            <person name="Kuspa A."/>
        </authorList>
    </citation>
    <scope>NUCLEOTIDE SEQUENCE [LARGE SCALE GENOMIC DNA]</scope>
    <source>
        <strain evidence="2 3">AX4</strain>
    </source>
</reference>
<dbReference type="RefSeq" id="XP_628985.1">
    <property type="nucleotide sequence ID" value="XM_628983.1"/>
</dbReference>
<name>Q54BA9_DICDI</name>
<feature type="transmembrane region" description="Helical" evidence="1">
    <location>
        <begin position="20"/>
        <end position="40"/>
    </location>
</feature>
<dbReference type="InParanoid" id="Q54BA9"/>